<dbReference type="PANTHER" id="PTHR35692:SF1">
    <property type="entry name" value="F26F24.11"/>
    <property type="match status" value="1"/>
</dbReference>
<name>A0ABQ8IL25_9ROSI</name>
<reference evidence="2 3" key="1">
    <citation type="submission" date="2021-02" db="EMBL/GenBank/DDBJ databases">
        <title>Plant Genome Project.</title>
        <authorList>
            <person name="Zhang R.-G."/>
        </authorList>
    </citation>
    <scope>NUCLEOTIDE SEQUENCE [LARGE SCALE GENOMIC DNA]</scope>
    <source>
        <tissue evidence="2">Leaves</tissue>
    </source>
</reference>
<feature type="region of interest" description="Disordered" evidence="1">
    <location>
        <begin position="56"/>
        <end position="177"/>
    </location>
</feature>
<organism evidence="2 3">
    <name type="scientific">Xanthoceras sorbifolium</name>
    <dbReference type="NCBI Taxonomy" id="99658"/>
    <lineage>
        <taxon>Eukaryota</taxon>
        <taxon>Viridiplantae</taxon>
        <taxon>Streptophyta</taxon>
        <taxon>Embryophyta</taxon>
        <taxon>Tracheophyta</taxon>
        <taxon>Spermatophyta</taxon>
        <taxon>Magnoliopsida</taxon>
        <taxon>eudicotyledons</taxon>
        <taxon>Gunneridae</taxon>
        <taxon>Pentapetalae</taxon>
        <taxon>rosids</taxon>
        <taxon>malvids</taxon>
        <taxon>Sapindales</taxon>
        <taxon>Sapindaceae</taxon>
        <taxon>Xanthoceroideae</taxon>
        <taxon>Xanthoceras</taxon>
    </lineage>
</organism>
<sequence>MADFGYFSDTDDSAVDELISQTKELCVLEQVSAINCSGFTDSLLPTELEQRFRKLKSFPATKPNPTTNINDTPRANSLPHSKSEVKYSEKDHEAECETFSDPQKNPDGKMGLEGKPVPECDSSPLNSSNSSTENEIFSDSKQNPDGKTNLKEKSKRGAVSVSVSKSKSCSSPLSTSNSWMGCLWCSPKSGSKKKSKENRVLSSSLEWGNTDELLSDLTTFSAKEQQKMLKKAMKEEEKVSREAEKIVKWAKQASMRIRVHDSEDELSDD</sequence>
<feature type="compositionally biased region" description="Low complexity" evidence="1">
    <location>
        <begin position="119"/>
        <end position="137"/>
    </location>
</feature>
<dbReference type="PANTHER" id="PTHR35692">
    <property type="entry name" value="F26F24.11"/>
    <property type="match status" value="1"/>
</dbReference>
<evidence type="ECO:0000313" key="2">
    <source>
        <dbReference type="EMBL" id="KAH7577417.1"/>
    </source>
</evidence>
<feature type="compositionally biased region" description="Basic and acidic residues" evidence="1">
    <location>
        <begin position="142"/>
        <end position="152"/>
    </location>
</feature>
<accession>A0ABQ8IL25</accession>
<protein>
    <submittedName>
        <fullName evidence="2">Uncharacterized protein</fullName>
    </submittedName>
</protein>
<comment type="caution">
    <text evidence="2">The sequence shown here is derived from an EMBL/GenBank/DDBJ whole genome shotgun (WGS) entry which is preliminary data.</text>
</comment>
<evidence type="ECO:0000313" key="3">
    <source>
        <dbReference type="Proteomes" id="UP000827721"/>
    </source>
</evidence>
<dbReference type="EMBL" id="JAFEMO010000001">
    <property type="protein sequence ID" value="KAH7577417.1"/>
    <property type="molecule type" value="Genomic_DNA"/>
</dbReference>
<feature type="compositionally biased region" description="Basic and acidic residues" evidence="1">
    <location>
        <begin position="104"/>
        <end position="118"/>
    </location>
</feature>
<gene>
    <name evidence="2" type="ORF">JRO89_XS01G0248400</name>
</gene>
<proteinExistence type="predicted"/>
<keyword evidence="3" id="KW-1185">Reference proteome</keyword>
<evidence type="ECO:0000256" key="1">
    <source>
        <dbReference type="SAM" id="MobiDB-lite"/>
    </source>
</evidence>
<feature type="compositionally biased region" description="Basic and acidic residues" evidence="1">
    <location>
        <begin position="81"/>
        <end position="95"/>
    </location>
</feature>
<dbReference type="Proteomes" id="UP000827721">
    <property type="component" value="Unassembled WGS sequence"/>
</dbReference>
<feature type="compositionally biased region" description="Polar residues" evidence="1">
    <location>
        <begin position="63"/>
        <end position="80"/>
    </location>
</feature>
<feature type="compositionally biased region" description="Low complexity" evidence="1">
    <location>
        <begin position="157"/>
        <end position="177"/>
    </location>
</feature>